<dbReference type="Proteomes" id="UP000075430">
    <property type="component" value="Unassembled WGS sequence"/>
</dbReference>
<evidence type="ECO:0000256" key="7">
    <source>
        <dbReference type="SAM" id="Phobius"/>
    </source>
</evidence>
<dbReference type="GO" id="GO:0015213">
    <property type="term" value="F:uridine transmembrane transporter activity"/>
    <property type="evidence" value="ECO:0007669"/>
    <property type="project" value="TreeGrafter"/>
</dbReference>
<organism evidence="9 10">
    <name type="scientific">Bacillus nakamurai</name>
    <dbReference type="NCBI Taxonomy" id="1793963"/>
    <lineage>
        <taxon>Bacteria</taxon>
        <taxon>Bacillati</taxon>
        <taxon>Bacillota</taxon>
        <taxon>Bacilli</taxon>
        <taxon>Bacillales</taxon>
        <taxon>Bacillaceae</taxon>
        <taxon>Bacillus</taxon>
    </lineage>
</organism>
<evidence type="ECO:0000256" key="6">
    <source>
        <dbReference type="ARBA" id="ARBA00023136"/>
    </source>
</evidence>
<evidence type="ECO:0000256" key="2">
    <source>
        <dbReference type="ARBA" id="ARBA00022448"/>
    </source>
</evidence>
<keyword evidence="5 7" id="KW-1133">Transmembrane helix</keyword>
<dbReference type="PROSITE" id="PS50850">
    <property type="entry name" value="MFS"/>
    <property type="match status" value="1"/>
</dbReference>
<feature type="transmembrane region" description="Helical" evidence="7">
    <location>
        <begin position="271"/>
        <end position="291"/>
    </location>
</feature>
<dbReference type="RefSeq" id="WP_061523241.1">
    <property type="nucleotide sequence ID" value="NZ_JARLZY010000012.1"/>
</dbReference>
<evidence type="ECO:0000256" key="5">
    <source>
        <dbReference type="ARBA" id="ARBA00022989"/>
    </source>
</evidence>
<keyword evidence="3" id="KW-1003">Cell membrane</keyword>
<dbReference type="GO" id="GO:0015212">
    <property type="term" value="F:cytidine transmembrane transporter activity"/>
    <property type="evidence" value="ECO:0007669"/>
    <property type="project" value="TreeGrafter"/>
</dbReference>
<comment type="subcellular location">
    <subcellularLocation>
        <location evidence="1">Cell membrane</location>
        <topology evidence="1">Multi-pass membrane protein</topology>
    </subcellularLocation>
</comment>
<dbReference type="PANTHER" id="PTHR23522">
    <property type="entry name" value="BLL5896 PROTEIN"/>
    <property type="match status" value="1"/>
</dbReference>
<evidence type="ECO:0000313" key="10">
    <source>
        <dbReference type="Proteomes" id="UP000075430"/>
    </source>
</evidence>
<dbReference type="CDD" id="cd17335">
    <property type="entry name" value="MFS_MFSD6"/>
    <property type="match status" value="1"/>
</dbReference>
<dbReference type="InterPro" id="IPR024989">
    <property type="entry name" value="MFS_assoc_dom"/>
</dbReference>
<dbReference type="GO" id="GO:0005886">
    <property type="term" value="C:plasma membrane"/>
    <property type="evidence" value="ECO:0007669"/>
    <property type="project" value="UniProtKB-SubCell"/>
</dbReference>
<dbReference type="Pfam" id="PF12832">
    <property type="entry name" value="MFS_1_like"/>
    <property type="match status" value="1"/>
</dbReference>
<dbReference type="InterPro" id="IPR026032">
    <property type="entry name" value="HcaT-like"/>
</dbReference>
<dbReference type="PIRSF" id="PIRSF004925">
    <property type="entry name" value="HcaT"/>
    <property type="match status" value="1"/>
</dbReference>
<feature type="domain" description="Major facilitator superfamily (MFS) profile" evidence="8">
    <location>
        <begin position="1"/>
        <end position="388"/>
    </location>
</feature>
<feature type="transmembrane region" description="Helical" evidence="7">
    <location>
        <begin position="139"/>
        <end position="158"/>
    </location>
</feature>
<dbReference type="STRING" id="1793963.AXI58_04840"/>
<proteinExistence type="predicted"/>
<dbReference type="PANTHER" id="PTHR23522:SF4">
    <property type="entry name" value="NUCLEOSIDE PERMEASE NUPG-RELATED"/>
    <property type="match status" value="1"/>
</dbReference>
<gene>
    <name evidence="9" type="ORF">AXI58_04840</name>
</gene>
<feature type="transmembrane region" description="Helical" evidence="7">
    <location>
        <begin position="46"/>
        <end position="64"/>
    </location>
</feature>
<protein>
    <submittedName>
        <fullName evidence="9">MFS transporter</fullName>
    </submittedName>
</protein>
<dbReference type="EMBL" id="LSBA01000039">
    <property type="protein sequence ID" value="KXZ13012.1"/>
    <property type="molecule type" value="Genomic_DNA"/>
</dbReference>
<feature type="transmembrane region" description="Helical" evidence="7">
    <location>
        <begin position="76"/>
        <end position="94"/>
    </location>
</feature>
<feature type="transmembrane region" description="Helical" evidence="7">
    <location>
        <begin position="100"/>
        <end position="118"/>
    </location>
</feature>
<keyword evidence="4 7" id="KW-0812">Transmembrane</keyword>
<keyword evidence="6 7" id="KW-0472">Membrane</keyword>
<dbReference type="InterPro" id="IPR020846">
    <property type="entry name" value="MFS_dom"/>
</dbReference>
<keyword evidence="10" id="KW-1185">Reference proteome</keyword>
<feature type="transmembrane region" description="Helical" evidence="7">
    <location>
        <begin position="238"/>
        <end position="259"/>
    </location>
</feature>
<feature type="transmembrane region" description="Helical" evidence="7">
    <location>
        <begin position="12"/>
        <end position="34"/>
    </location>
</feature>
<name>A0A150F468_9BACI</name>
<dbReference type="InterPro" id="IPR036259">
    <property type="entry name" value="MFS_trans_sf"/>
</dbReference>
<feature type="transmembrane region" description="Helical" evidence="7">
    <location>
        <begin position="333"/>
        <end position="357"/>
    </location>
</feature>
<accession>A0A150F468</accession>
<dbReference type="OrthoDB" id="1650886at2"/>
<evidence type="ECO:0000259" key="8">
    <source>
        <dbReference type="PROSITE" id="PS50850"/>
    </source>
</evidence>
<keyword evidence="2" id="KW-0813">Transport</keyword>
<evidence type="ECO:0000313" key="9">
    <source>
        <dbReference type="EMBL" id="KXZ13012.1"/>
    </source>
</evidence>
<evidence type="ECO:0000256" key="3">
    <source>
        <dbReference type="ARBA" id="ARBA00022475"/>
    </source>
</evidence>
<feature type="transmembrane region" description="Helical" evidence="7">
    <location>
        <begin position="164"/>
        <end position="187"/>
    </location>
</feature>
<dbReference type="SUPFAM" id="SSF103473">
    <property type="entry name" value="MFS general substrate transporter"/>
    <property type="match status" value="1"/>
</dbReference>
<feature type="transmembrane region" description="Helical" evidence="7">
    <location>
        <begin position="363"/>
        <end position="384"/>
    </location>
</feature>
<evidence type="ECO:0000256" key="1">
    <source>
        <dbReference type="ARBA" id="ARBA00004651"/>
    </source>
</evidence>
<feature type="transmembrane region" description="Helical" evidence="7">
    <location>
        <begin position="297"/>
        <end position="321"/>
    </location>
</feature>
<sequence length="404" mass="44390">MQQSQIRAHYTALRGFYLFAFLGTGSIVPLLSMFLTKEQHLDGSQVGLIMSLGPIVMIFFQPIWGMLSDYTQKTKTLLASCTALTGVIGLTYLAADRFPMFIVIAACFAAFQSTIIPLSDSNSISLRYTQQTQGNYGGIRLFGSLGFAVAVLAMGQVTDKLFPIHAIFLFGCAFLCIAAGLAVRMPGQQKAKMKLNLRGGFSELMKNKTFPIFMIITFTIFAPNLANNTYFSLFLDKSGASLSVIGLLFFIAVMFEIPFMKFAQRFINKMGLLRVIMLSGIVSLCRWLLYFTGPPMWVIYVTVFLQGVAIGLFIPAALQYVKKITPSRLEATALTLYAAIGNGLGNWFCTFAGGYIFDYVSIFAVYLLFAALSVIGVTLTAFLLKAEKREALRRPAAAFPSSPS</sequence>
<reference evidence="10" key="1">
    <citation type="submission" date="2016-02" db="EMBL/GenBank/DDBJ databases">
        <authorList>
            <person name="Dunlap C."/>
        </authorList>
    </citation>
    <scope>NUCLEOTIDE SEQUENCE [LARGE SCALE GENOMIC DNA]</scope>
    <source>
        <strain evidence="10">NRRL B-41092</strain>
    </source>
</reference>
<dbReference type="Gene3D" id="1.20.1250.20">
    <property type="entry name" value="MFS general substrate transporter like domains"/>
    <property type="match status" value="2"/>
</dbReference>
<evidence type="ECO:0000256" key="4">
    <source>
        <dbReference type="ARBA" id="ARBA00022692"/>
    </source>
</evidence>
<dbReference type="AlphaFoldDB" id="A0A150F468"/>
<feature type="transmembrane region" description="Helical" evidence="7">
    <location>
        <begin position="208"/>
        <end position="226"/>
    </location>
</feature>
<comment type="caution">
    <text evidence="9">The sequence shown here is derived from an EMBL/GenBank/DDBJ whole genome shotgun (WGS) entry which is preliminary data.</text>
</comment>